<dbReference type="InterPro" id="IPR001173">
    <property type="entry name" value="Glyco_trans_2-like"/>
</dbReference>
<name>A0A6J7LBQ6_9ZZZZ</name>
<evidence type="ECO:0000259" key="1">
    <source>
        <dbReference type="Pfam" id="PF00535"/>
    </source>
</evidence>
<dbReference type="Pfam" id="PF00535">
    <property type="entry name" value="Glycos_transf_2"/>
    <property type="match status" value="1"/>
</dbReference>
<sequence length="267" mass="28885">MTKWPSREVTDVDGVPRYRITTFRDCVAECALVIPVLNENGRLTGQIGRIKELNPDVDVIIADGGSTDGSTDVDALADLGVTALLTKTGPGRLSAQLRMAIHHCMSAGYGAVITMDGNGKDGVDGIHGIREALKDGYDFVQGSRFVRGGVSSNTPSDRYLAIRLIHAPITSLAARRWYTDTTNGFRGHSRRLLLDPRVAPLRDVFDSYELLAYLPIQSARLGFRTTEVPVARSYPSGEAPPTKIHGTNAHLNLMRILLKASAGGYAP</sequence>
<dbReference type="PANTHER" id="PTHR48090">
    <property type="entry name" value="UNDECAPRENYL-PHOSPHATE 4-DEOXY-4-FORMAMIDO-L-ARABINOSE TRANSFERASE-RELATED"/>
    <property type="match status" value="1"/>
</dbReference>
<dbReference type="InterPro" id="IPR050256">
    <property type="entry name" value="Glycosyltransferase_2"/>
</dbReference>
<evidence type="ECO:0000313" key="2">
    <source>
        <dbReference type="EMBL" id="CAB4965820.1"/>
    </source>
</evidence>
<dbReference type="SUPFAM" id="SSF53448">
    <property type="entry name" value="Nucleotide-diphospho-sugar transferases"/>
    <property type="match status" value="1"/>
</dbReference>
<dbReference type="Gene3D" id="3.90.550.10">
    <property type="entry name" value="Spore Coat Polysaccharide Biosynthesis Protein SpsA, Chain A"/>
    <property type="match status" value="1"/>
</dbReference>
<dbReference type="CDD" id="cd04179">
    <property type="entry name" value="DPM_DPG-synthase_like"/>
    <property type="match status" value="1"/>
</dbReference>
<feature type="domain" description="Glycosyltransferase 2-like" evidence="1">
    <location>
        <begin position="32"/>
        <end position="158"/>
    </location>
</feature>
<organism evidence="2">
    <name type="scientific">freshwater metagenome</name>
    <dbReference type="NCBI Taxonomy" id="449393"/>
    <lineage>
        <taxon>unclassified sequences</taxon>
        <taxon>metagenomes</taxon>
        <taxon>ecological metagenomes</taxon>
    </lineage>
</organism>
<dbReference type="EMBL" id="CAFBNE010000115">
    <property type="protein sequence ID" value="CAB4965820.1"/>
    <property type="molecule type" value="Genomic_DNA"/>
</dbReference>
<reference evidence="2" key="1">
    <citation type="submission" date="2020-05" db="EMBL/GenBank/DDBJ databases">
        <authorList>
            <person name="Chiriac C."/>
            <person name="Salcher M."/>
            <person name="Ghai R."/>
            <person name="Kavagutti S V."/>
        </authorList>
    </citation>
    <scope>NUCLEOTIDE SEQUENCE</scope>
</reference>
<gene>
    <name evidence="2" type="ORF">UFOPK3772_02715</name>
</gene>
<proteinExistence type="predicted"/>
<protein>
    <submittedName>
        <fullName evidence="2">Unannotated protein</fullName>
    </submittedName>
</protein>
<dbReference type="AlphaFoldDB" id="A0A6J7LBQ6"/>
<accession>A0A6J7LBQ6</accession>
<dbReference type="InterPro" id="IPR029044">
    <property type="entry name" value="Nucleotide-diphossugar_trans"/>
</dbReference>